<organism evidence="2 3">
    <name type="scientific">Podospora didyma</name>
    <dbReference type="NCBI Taxonomy" id="330526"/>
    <lineage>
        <taxon>Eukaryota</taxon>
        <taxon>Fungi</taxon>
        <taxon>Dikarya</taxon>
        <taxon>Ascomycota</taxon>
        <taxon>Pezizomycotina</taxon>
        <taxon>Sordariomycetes</taxon>
        <taxon>Sordariomycetidae</taxon>
        <taxon>Sordariales</taxon>
        <taxon>Podosporaceae</taxon>
        <taxon>Podospora</taxon>
    </lineage>
</organism>
<name>A0AAE0K1J7_9PEZI</name>
<protein>
    <recommendedName>
        <fullName evidence="1">Piwi domain-containing protein</fullName>
    </recommendedName>
</protein>
<sequence length="110" mass="12684">MTLKGPKLDTERELTAAFKTLKQKNLDLVFIILDLYSTSLYKVIKKLGDVDIGLCIVQSKFKNKRDLNQQQYFDNVLLKVNLKMGGENQCIDFETSLIPNHTEQWSSAWT</sequence>
<feature type="domain" description="Piwi" evidence="1">
    <location>
        <begin position="29"/>
        <end position="90"/>
    </location>
</feature>
<accession>A0AAE0K1J7</accession>
<evidence type="ECO:0000313" key="2">
    <source>
        <dbReference type="EMBL" id="KAK3367912.1"/>
    </source>
</evidence>
<dbReference type="GO" id="GO:0003676">
    <property type="term" value="F:nucleic acid binding"/>
    <property type="evidence" value="ECO:0007669"/>
    <property type="project" value="InterPro"/>
</dbReference>
<dbReference type="Pfam" id="PF02171">
    <property type="entry name" value="Piwi"/>
    <property type="match status" value="1"/>
</dbReference>
<keyword evidence="3" id="KW-1185">Reference proteome</keyword>
<dbReference type="Proteomes" id="UP001285441">
    <property type="component" value="Unassembled WGS sequence"/>
</dbReference>
<dbReference type="InterPro" id="IPR003165">
    <property type="entry name" value="Piwi"/>
</dbReference>
<dbReference type="InterPro" id="IPR012337">
    <property type="entry name" value="RNaseH-like_sf"/>
</dbReference>
<dbReference type="SUPFAM" id="SSF53098">
    <property type="entry name" value="Ribonuclease H-like"/>
    <property type="match status" value="1"/>
</dbReference>
<reference evidence="2" key="2">
    <citation type="submission" date="2023-06" db="EMBL/GenBank/DDBJ databases">
        <authorList>
            <consortium name="Lawrence Berkeley National Laboratory"/>
            <person name="Haridas S."/>
            <person name="Hensen N."/>
            <person name="Bonometti L."/>
            <person name="Westerberg I."/>
            <person name="Brannstrom I.O."/>
            <person name="Guillou S."/>
            <person name="Cros-Aarteil S."/>
            <person name="Calhoun S."/>
            <person name="Kuo A."/>
            <person name="Mondo S."/>
            <person name="Pangilinan J."/>
            <person name="Riley R."/>
            <person name="LaButti K."/>
            <person name="Andreopoulos B."/>
            <person name="Lipzen A."/>
            <person name="Chen C."/>
            <person name="Yanf M."/>
            <person name="Daum C."/>
            <person name="Ng V."/>
            <person name="Clum A."/>
            <person name="Steindorff A."/>
            <person name="Ohm R."/>
            <person name="Martin F."/>
            <person name="Silar P."/>
            <person name="Natvig D."/>
            <person name="Lalanne C."/>
            <person name="Gautier V."/>
            <person name="Ament-velasquez S.L."/>
            <person name="Kruys A."/>
            <person name="Hutchinson M.I."/>
            <person name="Powell A.J."/>
            <person name="Barry K."/>
            <person name="Miller A.N."/>
            <person name="Grigoriev I.V."/>
            <person name="Debuchy R."/>
            <person name="Gladieux P."/>
            <person name="Thoren M.H."/>
            <person name="Johannesson H."/>
        </authorList>
    </citation>
    <scope>NUCLEOTIDE SEQUENCE</scope>
    <source>
        <strain evidence="2">CBS 232.78</strain>
    </source>
</reference>
<proteinExistence type="predicted"/>
<reference evidence="2" key="1">
    <citation type="journal article" date="2023" name="Mol. Phylogenet. Evol.">
        <title>Genome-scale phylogeny and comparative genomics of the fungal order Sordariales.</title>
        <authorList>
            <person name="Hensen N."/>
            <person name="Bonometti L."/>
            <person name="Westerberg I."/>
            <person name="Brannstrom I.O."/>
            <person name="Guillou S."/>
            <person name="Cros-Aarteil S."/>
            <person name="Calhoun S."/>
            <person name="Haridas S."/>
            <person name="Kuo A."/>
            <person name="Mondo S."/>
            <person name="Pangilinan J."/>
            <person name="Riley R."/>
            <person name="LaButti K."/>
            <person name="Andreopoulos B."/>
            <person name="Lipzen A."/>
            <person name="Chen C."/>
            <person name="Yan M."/>
            <person name="Daum C."/>
            <person name="Ng V."/>
            <person name="Clum A."/>
            <person name="Steindorff A."/>
            <person name="Ohm R.A."/>
            <person name="Martin F."/>
            <person name="Silar P."/>
            <person name="Natvig D.O."/>
            <person name="Lalanne C."/>
            <person name="Gautier V."/>
            <person name="Ament-Velasquez S.L."/>
            <person name="Kruys A."/>
            <person name="Hutchinson M.I."/>
            <person name="Powell A.J."/>
            <person name="Barry K."/>
            <person name="Miller A.N."/>
            <person name="Grigoriev I.V."/>
            <person name="Debuchy R."/>
            <person name="Gladieux P."/>
            <person name="Hiltunen Thoren M."/>
            <person name="Johannesson H."/>
        </authorList>
    </citation>
    <scope>NUCLEOTIDE SEQUENCE</scope>
    <source>
        <strain evidence="2">CBS 232.78</strain>
    </source>
</reference>
<comment type="caution">
    <text evidence="2">The sequence shown here is derived from an EMBL/GenBank/DDBJ whole genome shotgun (WGS) entry which is preliminary data.</text>
</comment>
<dbReference type="Gene3D" id="3.40.50.2300">
    <property type="match status" value="1"/>
</dbReference>
<evidence type="ECO:0000313" key="3">
    <source>
        <dbReference type="Proteomes" id="UP001285441"/>
    </source>
</evidence>
<dbReference type="EMBL" id="JAULSW010000011">
    <property type="protein sequence ID" value="KAK3367912.1"/>
    <property type="molecule type" value="Genomic_DNA"/>
</dbReference>
<evidence type="ECO:0000259" key="1">
    <source>
        <dbReference type="Pfam" id="PF02171"/>
    </source>
</evidence>
<gene>
    <name evidence="2" type="ORF">B0H63DRAFT_529618</name>
</gene>
<dbReference type="AlphaFoldDB" id="A0AAE0K1J7"/>